<reference evidence="1" key="3">
    <citation type="submission" date="2022-06" db="EMBL/GenBank/DDBJ databases">
        <title>Resources to Facilitate Use of the Altered Schaedler Flora (ASF) Mouse Model to Study Microbiome Function.</title>
        <authorList>
            <person name="Proctor A."/>
            <person name="Parvinroo S."/>
            <person name="Richie T."/>
            <person name="Jia X."/>
            <person name="Lee S.T.M."/>
            <person name="Karp P.D."/>
            <person name="Paley S."/>
            <person name="Kostic A.D."/>
            <person name="Pierre J.F."/>
            <person name="Wannemuehler M.J."/>
            <person name="Phillips G.J."/>
        </authorList>
    </citation>
    <scope>NUCLEOTIDE SEQUENCE</scope>
    <source>
        <strain evidence="1">ASF457</strain>
    </source>
</reference>
<dbReference type="EMBL" id="CP097562">
    <property type="protein sequence ID" value="USF22981.1"/>
    <property type="molecule type" value="Genomic_DNA"/>
</dbReference>
<dbReference type="AlphaFoldDB" id="V2QD50"/>
<organism evidence="1 2">
    <name type="scientific">Mucispirillum schaedleri ASF457</name>
    <dbReference type="NCBI Taxonomy" id="1379858"/>
    <lineage>
        <taxon>Bacteria</taxon>
        <taxon>Pseudomonadati</taxon>
        <taxon>Deferribacterota</taxon>
        <taxon>Deferribacteres</taxon>
        <taxon>Deferribacterales</taxon>
        <taxon>Mucispirillaceae</taxon>
        <taxon>Mucispirillum</taxon>
    </lineage>
</organism>
<dbReference type="Proteomes" id="UP000017429">
    <property type="component" value="Chromosome"/>
</dbReference>
<evidence type="ECO:0000313" key="2">
    <source>
        <dbReference type="Proteomes" id="UP000017429"/>
    </source>
</evidence>
<protein>
    <submittedName>
        <fullName evidence="1">Uncharacterized protein</fullName>
    </submittedName>
</protein>
<keyword evidence="2" id="KW-1185">Reference proteome</keyword>
<gene>
    <name evidence="1" type="ORF">N508_000034</name>
</gene>
<evidence type="ECO:0000313" key="1">
    <source>
        <dbReference type="EMBL" id="USF22981.1"/>
    </source>
</evidence>
<sequence>MPYDNNVIVLTYLLQTYHKFIFYDSIVSIINTRDFRSIKMLYLKISDALLYILNNGKFCDSVIEKYKNGANEIINAYLENKENCCDDELKNSIQHVFKNKALTEDSIQSLLKEDAFLDNFQKFVIAYCQLHRYANGILSDLLTEFHNAMSHIITALLHKHNSNNEVYVRNIAKAVSHLKRGKKDAYKIIIRCLYPVIEKYPNIKKEFRKEFIIIRCNEIDYLSNIEKHEEIENSIQNIAEKYLDKLAMDSNSENNKNFKTILKDFFLYKERI</sequence>
<reference evidence="1" key="1">
    <citation type="journal article" date="2014" name="Genome Announc.">
        <title>Draft genome sequences of the altered schaedler flora, a defined bacterial community from gnotobiotic mice.</title>
        <authorList>
            <person name="Wannemuehler M.J."/>
            <person name="Overstreet A.M."/>
            <person name="Ward D.V."/>
            <person name="Phillips G.J."/>
        </authorList>
    </citation>
    <scope>NUCLEOTIDE SEQUENCE</scope>
    <source>
        <strain evidence="1">ASF457</strain>
    </source>
</reference>
<dbReference type="KEGG" id="msch:N508_000034"/>
<accession>V2QD50</accession>
<reference evidence="1" key="2">
    <citation type="submission" date="2022-05" db="EMBL/GenBank/DDBJ databases">
        <authorList>
            <person name="Proctor A.L."/>
            <person name="Phillips G.J."/>
            <person name="Wannemuehler M.J."/>
        </authorList>
    </citation>
    <scope>NUCLEOTIDE SEQUENCE</scope>
    <source>
        <strain evidence="1">ASF457</strain>
    </source>
</reference>
<proteinExistence type="predicted"/>
<name>V2QD50_9BACT</name>